<feature type="transmembrane region" description="Helical" evidence="1">
    <location>
        <begin position="392"/>
        <end position="409"/>
    </location>
</feature>
<dbReference type="Pfam" id="PF07690">
    <property type="entry name" value="MFS_1"/>
    <property type="match status" value="2"/>
</dbReference>
<accession>A0A921ZNS4</accession>
<keyword evidence="3" id="KW-1185">Reference proteome</keyword>
<feature type="transmembrane region" description="Helical" evidence="1">
    <location>
        <begin position="415"/>
        <end position="439"/>
    </location>
</feature>
<evidence type="ECO:0000256" key="1">
    <source>
        <dbReference type="SAM" id="Phobius"/>
    </source>
</evidence>
<evidence type="ECO:0000313" key="2">
    <source>
        <dbReference type="EMBL" id="KAG6461295.1"/>
    </source>
</evidence>
<reference evidence="2" key="1">
    <citation type="journal article" date="2016" name="Insect Biochem. Mol. Biol.">
        <title>Multifaceted biological insights from a draft genome sequence of the tobacco hornworm moth, Manduca sexta.</title>
        <authorList>
            <person name="Kanost M.R."/>
            <person name="Arrese E.L."/>
            <person name="Cao X."/>
            <person name="Chen Y.R."/>
            <person name="Chellapilla S."/>
            <person name="Goldsmith M.R."/>
            <person name="Grosse-Wilde E."/>
            <person name="Heckel D.G."/>
            <person name="Herndon N."/>
            <person name="Jiang H."/>
            <person name="Papanicolaou A."/>
            <person name="Qu J."/>
            <person name="Soulages J.L."/>
            <person name="Vogel H."/>
            <person name="Walters J."/>
            <person name="Waterhouse R.M."/>
            <person name="Ahn S.J."/>
            <person name="Almeida F.C."/>
            <person name="An C."/>
            <person name="Aqrawi P."/>
            <person name="Bretschneider A."/>
            <person name="Bryant W.B."/>
            <person name="Bucks S."/>
            <person name="Chao H."/>
            <person name="Chevignon G."/>
            <person name="Christen J.M."/>
            <person name="Clarke D.F."/>
            <person name="Dittmer N.T."/>
            <person name="Ferguson L.C.F."/>
            <person name="Garavelou S."/>
            <person name="Gordon K.H.J."/>
            <person name="Gunaratna R.T."/>
            <person name="Han Y."/>
            <person name="Hauser F."/>
            <person name="He Y."/>
            <person name="Heidel-Fischer H."/>
            <person name="Hirsh A."/>
            <person name="Hu Y."/>
            <person name="Jiang H."/>
            <person name="Kalra D."/>
            <person name="Klinner C."/>
            <person name="Konig C."/>
            <person name="Kovar C."/>
            <person name="Kroll A.R."/>
            <person name="Kuwar S.S."/>
            <person name="Lee S.L."/>
            <person name="Lehman R."/>
            <person name="Li K."/>
            <person name="Li Z."/>
            <person name="Liang H."/>
            <person name="Lovelace S."/>
            <person name="Lu Z."/>
            <person name="Mansfield J.H."/>
            <person name="McCulloch K.J."/>
            <person name="Mathew T."/>
            <person name="Morton B."/>
            <person name="Muzny D.M."/>
            <person name="Neunemann D."/>
            <person name="Ongeri F."/>
            <person name="Pauchet Y."/>
            <person name="Pu L.L."/>
            <person name="Pyrousis I."/>
            <person name="Rao X.J."/>
            <person name="Redding A."/>
            <person name="Roesel C."/>
            <person name="Sanchez-Gracia A."/>
            <person name="Schaack S."/>
            <person name="Shukla A."/>
            <person name="Tetreau G."/>
            <person name="Wang Y."/>
            <person name="Xiong G.H."/>
            <person name="Traut W."/>
            <person name="Walsh T.K."/>
            <person name="Worley K.C."/>
            <person name="Wu D."/>
            <person name="Wu W."/>
            <person name="Wu Y.Q."/>
            <person name="Zhang X."/>
            <person name="Zou Z."/>
            <person name="Zucker H."/>
            <person name="Briscoe A.D."/>
            <person name="Burmester T."/>
            <person name="Clem R.J."/>
            <person name="Feyereisen R."/>
            <person name="Grimmelikhuijzen C.J.P."/>
            <person name="Hamodrakas S.J."/>
            <person name="Hansson B.S."/>
            <person name="Huguet E."/>
            <person name="Jermiin L.S."/>
            <person name="Lan Q."/>
            <person name="Lehman H.K."/>
            <person name="Lorenzen M."/>
            <person name="Merzendorfer H."/>
            <person name="Michalopoulos I."/>
            <person name="Morton D.B."/>
            <person name="Muthukrishnan S."/>
            <person name="Oakeshott J.G."/>
            <person name="Palmer W."/>
            <person name="Park Y."/>
            <person name="Passarelli A.L."/>
            <person name="Rozas J."/>
            <person name="Schwartz L.M."/>
            <person name="Smith W."/>
            <person name="Southgate A."/>
            <person name="Vilcinskas A."/>
            <person name="Vogt R."/>
            <person name="Wang P."/>
            <person name="Werren J."/>
            <person name="Yu X.Q."/>
            <person name="Zhou J.J."/>
            <person name="Brown S.J."/>
            <person name="Scherer S.E."/>
            <person name="Richards S."/>
            <person name="Blissard G.W."/>
        </authorList>
    </citation>
    <scope>NUCLEOTIDE SEQUENCE</scope>
</reference>
<gene>
    <name evidence="2" type="ORF">O3G_MSEX012540</name>
</gene>
<dbReference type="InterPro" id="IPR011701">
    <property type="entry name" value="MFS"/>
</dbReference>
<keyword evidence="1" id="KW-0812">Transmembrane</keyword>
<organism evidence="2 3">
    <name type="scientific">Manduca sexta</name>
    <name type="common">Tobacco hawkmoth</name>
    <name type="synonym">Tobacco hornworm</name>
    <dbReference type="NCBI Taxonomy" id="7130"/>
    <lineage>
        <taxon>Eukaryota</taxon>
        <taxon>Metazoa</taxon>
        <taxon>Ecdysozoa</taxon>
        <taxon>Arthropoda</taxon>
        <taxon>Hexapoda</taxon>
        <taxon>Insecta</taxon>
        <taxon>Pterygota</taxon>
        <taxon>Neoptera</taxon>
        <taxon>Endopterygota</taxon>
        <taxon>Lepidoptera</taxon>
        <taxon>Glossata</taxon>
        <taxon>Ditrysia</taxon>
        <taxon>Bombycoidea</taxon>
        <taxon>Sphingidae</taxon>
        <taxon>Sphinginae</taxon>
        <taxon>Sphingini</taxon>
        <taxon>Manduca</taxon>
    </lineage>
</organism>
<dbReference type="GO" id="GO:0008028">
    <property type="term" value="F:monocarboxylic acid transmembrane transporter activity"/>
    <property type="evidence" value="ECO:0007669"/>
    <property type="project" value="TreeGrafter"/>
</dbReference>
<dbReference type="Gene3D" id="1.20.1250.20">
    <property type="entry name" value="MFS general substrate transporter like domains"/>
    <property type="match status" value="2"/>
</dbReference>
<dbReference type="PANTHER" id="PTHR11360">
    <property type="entry name" value="MONOCARBOXYLATE TRANSPORTER"/>
    <property type="match status" value="1"/>
</dbReference>
<evidence type="ECO:0000313" key="3">
    <source>
        <dbReference type="Proteomes" id="UP000791440"/>
    </source>
</evidence>
<sequence length="524" mass="57635">MTSERSSLVPTTKRQKVIKLVPPDGGWGWMVLIGTALSNIFNQSMLSLFSLLYGDALEAMGHSTQGAAIVLSTMLFVTNFGGPIAGAIVKLTSTRFVAVIGACSCTLGIFFSGFSTNIMHLVLTYGVLLGLGLGFIQNSSFVAINSYFKLKKSRAVGLANVGTGVGQTVMPHLVRYLLENYGFQGACLILSSLSLHGICGTMLIQPVEWHLKKIEEEVEVDEKLYLLQDKHKDIVIRKNSQILRDAGLKDIGRATELELKGEDKAIELNENGKKSRSEKELAKMIASNSNGLNGAADHGAAPVQKKTLLKKIYDLFDISLLTSPRFLNILLGTALSVTSIQNFSMLYPFFLQKVAGMDKNQTALCMSAVAAADIVGRLILPIFQDKYKIKARWMLIMTSVWLIVVRQILAYQTNLQTLVVMSCLYGFGRSMIIVARNIAISDNCRMDQVPAAVGLGMLTMGIIVPPAGYFLGWIRDYTGSYVVCITAQNALLVILLVTWIPDMLYLWLQEKKQNKKDINKNEKI</sequence>
<feature type="transmembrane region" description="Helical" evidence="1">
    <location>
        <begin position="66"/>
        <end position="89"/>
    </location>
</feature>
<dbReference type="PANTHER" id="PTHR11360:SF229">
    <property type="entry name" value="AGAP007601-PA"/>
    <property type="match status" value="1"/>
</dbReference>
<keyword evidence="1" id="KW-0472">Membrane</keyword>
<feature type="transmembrane region" description="Helical" evidence="1">
    <location>
        <begin position="480"/>
        <end position="508"/>
    </location>
</feature>
<dbReference type="AlphaFoldDB" id="A0A921ZNS4"/>
<feature type="transmembrane region" description="Helical" evidence="1">
    <location>
        <begin position="326"/>
        <end position="349"/>
    </location>
</feature>
<dbReference type="InterPro" id="IPR050327">
    <property type="entry name" value="Proton-linked_MCT"/>
</dbReference>
<feature type="transmembrane region" description="Helical" evidence="1">
    <location>
        <begin position="121"/>
        <end position="144"/>
    </location>
</feature>
<dbReference type="InterPro" id="IPR036259">
    <property type="entry name" value="MFS_trans_sf"/>
</dbReference>
<protein>
    <submittedName>
        <fullName evidence="2">Uncharacterized protein</fullName>
    </submittedName>
</protein>
<dbReference type="OrthoDB" id="8055603at2759"/>
<dbReference type="Proteomes" id="UP000791440">
    <property type="component" value="Unassembled WGS sequence"/>
</dbReference>
<feature type="transmembrane region" description="Helical" evidence="1">
    <location>
        <begin position="361"/>
        <end position="380"/>
    </location>
</feature>
<name>A0A921ZNS4_MANSE</name>
<dbReference type="SUPFAM" id="SSF103473">
    <property type="entry name" value="MFS general substrate transporter"/>
    <property type="match status" value="1"/>
</dbReference>
<comment type="caution">
    <text evidence="2">The sequence shown here is derived from an EMBL/GenBank/DDBJ whole genome shotgun (WGS) entry which is preliminary data.</text>
</comment>
<dbReference type="EMBL" id="JH668732">
    <property type="protein sequence ID" value="KAG6461294.1"/>
    <property type="molecule type" value="Genomic_DNA"/>
</dbReference>
<keyword evidence="1" id="KW-1133">Transmembrane helix</keyword>
<feature type="transmembrane region" description="Helical" evidence="1">
    <location>
        <begin position="451"/>
        <end position="474"/>
    </location>
</feature>
<proteinExistence type="predicted"/>
<feature type="transmembrane region" description="Helical" evidence="1">
    <location>
        <begin position="95"/>
        <end position="114"/>
    </location>
</feature>
<feature type="transmembrane region" description="Helical" evidence="1">
    <location>
        <begin position="27"/>
        <end position="54"/>
    </location>
</feature>
<dbReference type="EMBL" id="JH668732">
    <property type="protein sequence ID" value="KAG6461295.1"/>
    <property type="molecule type" value="Genomic_DNA"/>
</dbReference>
<reference evidence="2" key="2">
    <citation type="submission" date="2020-12" db="EMBL/GenBank/DDBJ databases">
        <authorList>
            <person name="Kanost M."/>
        </authorList>
    </citation>
    <scope>NUCLEOTIDE SEQUENCE</scope>
</reference>